<organism evidence="1 2">
    <name type="scientific">Araneus ventricosus</name>
    <name type="common">Orbweaver spider</name>
    <name type="synonym">Epeira ventricosa</name>
    <dbReference type="NCBI Taxonomy" id="182803"/>
    <lineage>
        <taxon>Eukaryota</taxon>
        <taxon>Metazoa</taxon>
        <taxon>Ecdysozoa</taxon>
        <taxon>Arthropoda</taxon>
        <taxon>Chelicerata</taxon>
        <taxon>Arachnida</taxon>
        <taxon>Araneae</taxon>
        <taxon>Araneomorphae</taxon>
        <taxon>Entelegynae</taxon>
        <taxon>Araneoidea</taxon>
        <taxon>Araneidae</taxon>
        <taxon>Araneus</taxon>
    </lineage>
</organism>
<dbReference type="AlphaFoldDB" id="A0A4Y2GLW1"/>
<comment type="caution">
    <text evidence="1">The sequence shown here is derived from an EMBL/GenBank/DDBJ whole genome shotgun (WGS) entry which is preliminary data.</text>
</comment>
<dbReference type="Proteomes" id="UP000499080">
    <property type="component" value="Unassembled WGS sequence"/>
</dbReference>
<reference evidence="1 2" key="1">
    <citation type="journal article" date="2019" name="Sci. Rep.">
        <title>Orb-weaving spider Araneus ventricosus genome elucidates the spidroin gene catalogue.</title>
        <authorList>
            <person name="Kono N."/>
            <person name="Nakamura H."/>
            <person name="Ohtoshi R."/>
            <person name="Moran D.A.P."/>
            <person name="Shinohara A."/>
            <person name="Yoshida Y."/>
            <person name="Fujiwara M."/>
            <person name="Mori M."/>
            <person name="Tomita M."/>
            <person name="Arakawa K."/>
        </authorList>
    </citation>
    <scope>NUCLEOTIDE SEQUENCE [LARGE SCALE GENOMIC DNA]</scope>
</reference>
<proteinExistence type="predicted"/>
<gene>
    <name evidence="1" type="ORF">AVEN_238319_1</name>
</gene>
<keyword evidence="2" id="KW-1185">Reference proteome</keyword>
<dbReference type="EMBL" id="BGPR01001420">
    <property type="protein sequence ID" value="GBM53458.1"/>
    <property type="molecule type" value="Genomic_DNA"/>
</dbReference>
<sequence length="114" mass="12849">MPQSICEQNLTKIYSVVWNSVPCKLFKNFLVYRHCNFQIAKYPTRANALEPSRLTHGGTKFLRLRLLLPPQGEVKRRKNFGNNGAGELIEAGVFLQDAAELTENDPDLNCVAIS</sequence>
<evidence type="ECO:0000313" key="1">
    <source>
        <dbReference type="EMBL" id="GBM53458.1"/>
    </source>
</evidence>
<accession>A0A4Y2GLW1</accession>
<evidence type="ECO:0000313" key="2">
    <source>
        <dbReference type="Proteomes" id="UP000499080"/>
    </source>
</evidence>
<protein>
    <submittedName>
        <fullName evidence="1">Uncharacterized protein</fullName>
    </submittedName>
</protein>
<name>A0A4Y2GLW1_ARAVE</name>